<dbReference type="Proteomes" id="UP000548726">
    <property type="component" value="Unassembled WGS sequence"/>
</dbReference>
<dbReference type="AlphaFoldDB" id="A0A6V8IAB1"/>
<dbReference type="RefSeq" id="WP_086655861.1">
    <property type="nucleotide sequence ID" value="NZ_BLJP01000013.1"/>
</dbReference>
<accession>A0A6V8IAB1</accession>
<keyword evidence="2" id="KW-1185">Reference proteome</keyword>
<dbReference type="EMBL" id="BLJP01000013">
    <property type="protein sequence ID" value="GFE94510.1"/>
    <property type="molecule type" value="Genomic_DNA"/>
</dbReference>
<name>A0A6V8IAB1_9PROT</name>
<evidence type="ECO:0000313" key="1">
    <source>
        <dbReference type="EMBL" id="GFE94510.1"/>
    </source>
</evidence>
<protein>
    <submittedName>
        <fullName evidence="1">Uncharacterized protein</fullName>
    </submittedName>
</protein>
<evidence type="ECO:0000313" key="2">
    <source>
        <dbReference type="Proteomes" id="UP000548726"/>
    </source>
</evidence>
<sequence>MKNLFRLAAAQISSLTPPIVATLRAQEGHSTQPDGTVTPLYQDLLLRIMVQAASSADLTQVAGLNQSTDTRVVYLPAELKGIDRAHQFGGDILVFEGSEWLVTGQPETWGGGQWSKLLVTRQRPSACLP</sequence>
<proteinExistence type="predicted"/>
<reference evidence="1 2" key="1">
    <citation type="journal article" date="2020" name="Cell Rep.">
        <title>Local necrotic cells trigger systemic immune activation via gut microbiome dysbiosis in Drosophila.</title>
        <authorList>
            <person name="Kosakamoto H."/>
            <person name="Yamauchi T."/>
            <person name="Akuzawa-Tokita Y."/>
            <person name="Nishimura K."/>
            <person name="Soga T."/>
            <person name="Murakami T."/>
            <person name="Mori H."/>
            <person name="Yamamoto K."/>
            <person name="Miyazaki R."/>
            <person name="Koto A."/>
            <person name="Miura M."/>
            <person name="Obata F."/>
        </authorList>
    </citation>
    <scope>NUCLEOTIDE SEQUENCE [LARGE SCALE GENOMIC DNA]</scope>
    <source>
        <strain evidence="1 2">Ai</strain>
    </source>
</reference>
<gene>
    <name evidence="1" type="ORF">DmAi_25690</name>
</gene>
<organism evidence="1 2">
    <name type="scientific">Acetobacter persici</name>
    <dbReference type="NCBI Taxonomy" id="1076596"/>
    <lineage>
        <taxon>Bacteria</taxon>
        <taxon>Pseudomonadati</taxon>
        <taxon>Pseudomonadota</taxon>
        <taxon>Alphaproteobacteria</taxon>
        <taxon>Acetobacterales</taxon>
        <taxon>Acetobacteraceae</taxon>
        <taxon>Acetobacter</taxon>
    </lineage>
</organism>
<dbReference type="OrthoDB" id="7507358at2"/>
<comment type="caution">
    <text evidence="1">The sequence shown here is derived from an EMBL/GenBank/DDBJ whole genome shotgun (WGS) entry which is preliminary data.</text>
</comment>